<sequence>MGQAKQRGTAEERAEKARARQREGREPIDIDVLRKEQDVPDNAAFLGFVVWLRERDEFLVHLRDLPDRIERGYGPLVDKAVLFDTWDEGAPHADASKHPATVAAAFDLGSKIIVIGN</sequence>
<evidence type="ECO:0000256" key="1">
    <source>
        <dbReference type="SAM" id="MobiDB-lite"/>
    </source>
</evidence>
<dbReference type="Proteomes" id="UP001596086">
    <property type="component" value="Unassembled WGS sequence"/>
</dbReference>
<dbReference type="RefSeq" id="WP_379772743.1">
    <property type="nucleotide sequence ID" value="NZ_JBHSMZ010000014.1"/>
</dbReference>
<organism evidence="2 3">
    <name type="scientific">Massilia aerilata</name>
    <dbReference type="NCBI Taxonomy" id="453817"/>
    <lineage>
        <taxon>Bacteria</taxon>
        <taxon>Pseudomonadati</taxon>
        <taxon>Pseudomonadota</taxon>
        <taxon>Betaproteobacteria</taxon>
        <taxon>Burkholderiales</taxon>
        <taxon>Oxalobacteraceae</taxon>
        <taxon>Telluria group</taxon>
        <taxon>Massilia</taxon>
    </lineage>
</organism>
<evidence type="ECO:0000313" key="2">
    <source>
        <dbReference type="EMBL" id="MFC5550324.1"/>
    </source>
</evidence>
<protein>
    <submittedName>
        <fullName evidence="2">Uncharacterized protein</fullName>
    </submittedName>
</protein>
<accession>A0ABW0S0A0</accession>
<proteinExistence type="predicted"/>
<evidence type="ECO:0000313" key="3">
    <source>
        <dbReference type="Proteomes" id="UP001596086"/>
    </source>
</evidence>
<gene>
    <name evidence="2" type="ORF">ACFPO9_17545</name>
</gene>
<reference evidence="3" key="1">
    <citation type="journal article" date="2019" name="Int. J. Syst. Evol. Microbiol.">
        <title>The Global Catalogue of Microorganisms (GCM) 10K type strain sequencing project: providing services to taxonomists for standard genome sequencing and annotation.</title>
        <authorList>
            <consortium name="The Broad Institute Genomics Platform"/>
            <consortium name="The Broad Institute Genome Sequencing Center for Infectious Disease"/>
            <person name="Wu L."/>
            <person name="Ma J."/>
        </authorList>
    </citation>
    <scope>NUCLEOTIDE SEQUENCE [LARGE SCALE GENOMIC DNA]</scope>
    <source>
        <strain evidence="3">CGMCC 4.5798</strain>
    </source>
</reference>
<feature type="region of interest" description="Disordered" evidence="1">
    <location>
        <begin position="1"/>
        <end position="27"/>
    </location>
</feature>
<keyword evidence="3" id="KW-1185">Reference proteome</keyword>
<name>A0ABW0S0A0_9BURK</name>
<feature type="compositionally biased region" description="Basic and acidic residues" evidence="1">
    <location>
        <begin position="8"/>
        <end position="27"/>
    </location>
</feature>
<dbReference type="EMBL" id="JBHSMZ010000014">
    <property type="protein sequence ID" value="MFC5550324.1"/>
    <property type="molecule type" value="Genomic_DNA"/>
</dbReference>
<comment type="caution">
    <text evidence="2">The sequence shown here is derived from an EMBL/GenBank/DDBJ whole genome shotgun (WGS) entry which is preliminary data.</text>
</comment>